<evidence type="ECO:0000313" key="3">
    <source>
        <dbReference type="EMBL" id="THV51327.1"/>
    </source>
</evidence>
<name>A0A4S8R0P0_9HELO</name>
<dbReference type="AlphaFoldDB" id="A0A4S8R0P0"/>
<dbReference type="OrthoDB" id="3559642at2759"/>
<dbReference type="EMBL" id="PQXL01000115">
    <property type="protein sequence ID" value="THV51327.1"/>
    <property type="molecule type" value="Genomic_DNA"/>
</dbReference>
<feature type="compositionally biased region" description="Polar residues" evidence="1">
    <location>
        <begin position="101"/>
        <end position="123"/>
    </location>
</feature>
<keyword evidence="4" id="KW-1185">Reference proteome</keyword>
<reference evidence="3 4" key="1">
    <citation type="submission" date="2017-12" db="EMBL/GenBank/DDBJ databases">
        <title>Comparative genomics of Botrytis spp.</title>
        <authorList>
            <person name="Valero-Jimenez C.A."/>
            <person name="Tapia P."/>
            <person name="Veloso J."/>
            <person name="Silva-Moreno E."/>
            <person name="Staats M."/>
            <person name="Valdes J.H."/>
            <person name="Van Kan J.A.L."/>
        </authorList>
    </citation>
    <scope>NUCLEOTIDE SEQUENCE [LARGE SCALE GENOMIC DNA]</scope>
    <source>
        <strain evidence="3 4">MUCL435</strain>
    </source>
</reference>
<feature type="region of interest" description="Disordered" evidence="1">
    <location>
        <begin position="1"/>
        <end position="49"/>
    </location>
</feature>
<gene>
    <name evidence="3" type="ORF">BGAL_0115g00290</name>
</gene>
<feature type="compositionally biased region" description="Basic and acidic residues" evidence="1">
    <location>
        <begin position="18"/>
        <end position="27"/>
    </location>
</feature>
<keyword evidence="2" id="KW-0812">Transmembrane</keyword>
<evidence type="ECO:0000313" key="4">
    <source>
        <dbReference type="Proteomes" id="UP000308671"/>
    </source>
</evidence>
<feature type="compositionally biased region" description="Polar residues" evidence="1">
    <location>
        <begin position="83"/>
        <end position="92"/>
    </location>
</feature>
<evidence type="ECO:0000256" key="2">
    <source>
        <dbReference type="SAM" id="Phobius"/>
    </source>
</evidence>
<feature type="region of interest" description="Disordered" evidence="1">
    <location>
        <begin position="83"/>
        <end position="132"/>
    </location>
</feature>
<feature type="region of interest" description="Disordered" evidence="1">
    <location>
        <begin position="195"/>
        <end position="234"/>
    </location>
</feature>
<accession>A0A4S8R0P0</accession>
<sequence length="275" mass="30125">MSSHPFPHAITISQFSSREFDGSEQFRSDSPPLPPSPPSPPNTNHAMVNPVQHYYSSLLSSPRPGSSPRSVVYAPLPSQLQIKSQETQTQLQECLAPPTTSPYSRQKQQGRRNTTPRTQIHSQPESHHHLLSPPVSTAFQTEHQQILNASHAPELNYNTIASPTQYSVSNPSPDFATRPFPFLFSGLPTLHSSSPYTSTSTSASFSTPPSSSSGSHSDSDSDLETGIEDNRIDGLPRNHAQELAVQRAHRICAWVTGVMLGILGVVGIVRWVVYR</sequence>
<keyword evidence="2" id="KW-1133">Transmembrane helix</keyword>
<feature type="transmembrane region" description="Helical" evidence="2">
    <location>
        <begin position="253"/>
        <end position="273"/>
    </location>
</feature>
<protein>
    <submittedName>
        <fullName evidence="3">Uncharacterized protein</fullName>
    </submittedName>
</protein>
<comment type="caution">
    <text evidence="3">The sequence shown here is derived from an EMBL/GenBank/DDBJ whole genome shotgun (WGS) entry which is preliminary data.</text>
</comment>
<feature type="compositionally biased region" description="Low complexity" evidence="1">
    <location>
        <begin position="195"/>
        <end position="216"/>
    </location>
</feature>
<feature type="compositionally biased region" description="Pro residues" evidence="1">
    <location>
        <begin position="31"/>
        <end position="41"/>
    </location>
</feature>
<dbReference type="Proteomes" id="UP000308671">
    <property type="component" value="Unassembled WGS sequence"/>
</dbReference>
<evidence type="ECO:0000256" key="1">
    <source>
        <dbReference type="SAM" id="MobiDB-lite"/>
    </source>
</evidence>
<keyword evidence="2" id="KW-0472">Membrane</keyword>
<proteinExistence type="predicted"/>
<organism evidence="3 4">
    <name type="scientific">Botrytis galanthina</name>
    <dbReference type="NCBI Taxonomy" id="278940"/>
    <lineage>
        <taxon>Eukaryota</taxon>
        <taxon>Fungi</taxon>
        <taxon>Dikarya</taxon>
        <taxon>Ascomycota</taxon>
        <taxon>Pezizomycotina</taxon>
        <taxon>Leotiomycetes</taxon>
        <taxon>Helotiales</taxon>
        <taxon>Sclerotiniaceae</taxon>
        <taxon>Botrytis</taxon>
    </lineage>
</organism>